<proteinExistence type="predicted"/>
<dbReference type="InterPro" id="IPR007312">
    <property type="entry name" value="Phosphoesterase"/>
</dbReference>
<evidence type="ECO:0000256" key="2">
    <source>
        <dbReference type="ARBA" id="ARBA00023026"/>
    </source>
</evidence>
<dbReference type="PANTHER" id="PTHR31956">
    <property type="entry name" value="NON-SPECIFIC PHOSPHOLIPASE C4-RELATED"/>
    <property type="match status" value="1"/>
</dbReference>
<dbReference type="RefSeq" id="WP_352066278.1">
    <property type="nucleotide sequence ID" value="NZ_JBEPAZ010000116.1"/>
</dbReference>
<dbReference type="Gene3D" id="3.40.720.10">
    <property type="entry name" value="Alkaline Phosphatase, subunit A"/>
    <property type="match status" value="1"/>
</dbReference>
<keyword evidence="1" id="KW-0378">Hydrolase</keyword>
<keyword evidence="4" id="KW-1185">Reference proteome</keyword>
<accession>A0ABV1UL82</accession>
<name>A0ABV1UL82_9ACTN</name>
<dbReference type="PANTHER" id="PTHR31956:SF1">
    <property type="entry name" value="NON-SPECIFIC PHOSPHOLIPASE C1"/>
    <property type="match status" value="1"/>
</dbReference>
<dbReference type="SUPFAM" id="SSF53649">
    <property type="entry name" value="Alkaline phosphatase-like"/>
    <property type="match status" value="1"/>
</dbReference>
<evidence type="ECO:0000313" key="4">
    <source>
        <dbReference type="Proteomes" id="UP001470023"/>
    </source>
</evidence>
<comment type="caution">
    <text evidence="3">The sequence shown here is derived from an EMBL/GenBank/DDBJ whole genome shotgun (WGS) entry which is preliminary data.</text>
</comment>
<protein>
    <submittedName>
        <fullName evidence="3">Alkaline phosphatase family protein</fullName>
    </submittedName>
</protein>
<dbReference type="InterPro" id="IPR017850">
    <property type="entry name" value="Alkaline_phosphatase_core_sf"/>
</dbReference>
<dbReference type="Proteomes" id="UP001470023">
    <property type="component" value="Unassembled WGS sequence"/>
</dbReference>
<evidence type="ECO:0000313" key="3">
    <source>
        <dbReference type="EMBL" id="MER6434450.1"/>
    </source>
</evidence>
<dbReference type="Pfam" id="PF04185">
    <property type="entry name" value="Phosphoesterase"/>
    <property type="match status" value="1"/>
</dbReference>
<organism evidence="3 4">
    <name type="scientific">Streptomyces sp. 900105245</name>
    <dbReference type="NCBI Taxonomy" id="3154379"/>
    <lineage>
        <taxon>Bacteria</taxon>
        <taxon>Bacillati</taxon>
        <taxon>Actinomycetota</taxon>
        <taxon>Actinomycetes</taxon>
        <taxon>Kitasatosporales</taxon>
        <taxon>Streptomycetaceae</taxon>
        <taxon>Streptomyces</taxon>
    </lineage>
</organism>
<gene>
    <name evidence="3" type="ORF">ABT272_43585</name>
</gene>
<sequence length="277" mass="30119">MAAGLVAAVPAPASAKLAVAQPVPRPDHVVVVVMENHDYDQIIANDDAPYINELRVGGAHLTNFFATTHPSQPNYFAMFSGNSQGITNDDCYTPGFSSAPNLASELISAGKTWTSYNDGLPTQGSNVCTSGDYARKHNPWFAFRNAPLSTAKTFSQFPTNYTELPNVSFVIPDLCHDMHDCSRKTGDAWLRFNLGNYARWAKTHNSLLVVTFDEDDNGLFDDNNQVAAVFYGQPVKAHAVSKTAYNHHSLLRTLEDMFGTAHAGHAGTAPAITGIWN</sequence>
<reference evidence="3 4" key="1">
    <citation type="submission" date="2024-06" db="EMBL/GenBank/DDBJ databases">
        <title>The Natural Products Discovery Center: Release of the First 8490 Sequenced Strains for Exploring Actinobacteria Biosynthetic Diversity.</title>
        <authorList>
            <person name="Kalkreuter E."/>
            <person name="Kautsar S.A."/>
            <person name="Yang D."/>
            <person name="Bader C.D."/>
            <person name="Teijaro C.N."/>
            <person name="Fluegel L."/>
            <person name="Davis C.M."/>
            <person name="Simpson J.R."/>
            <person name="Lauterbach L."/>
            <person name="Steele A.D."/>
            <person name="Gui C."/>
            <person name="Meng S."/>
            <person name="Li G."/>
            <person name="Viehrig K."/>
            <person name="Ye F."/>
            <person name="Su P."/>
            <person name="Kiefer A.F."/>
            <person name="Nichols A."/>
            <person name="Cepeda A.J."/>
            <person name="Yan W."/>
            <person name="Fan B."/>
            <person name="Jiang Y."/>
            <person name="Adhikari A."/>
            <person name="Zheng C.-J."/>
            <person name="Schuster L."/>
            <person name="Cowan T.M."/>
            <person name="Smanski M.J."/>
            <person name="Chevrette M.G."/>
            <person name="De Carvalho L.P.S."/>
            <person name="Shen B."/>
        </authorList>
    </citation>
    <scope>NUCLEOTIDE SEQUENCE [LARGE SCALE GENOMIC DNA]</scope>
    <source>
        <strain evidence="3 4">NPDC001166</strain>
    </source>
</reference>
<evidence type="ECO:0000256" key="1">
    <source>
        <dbReference type="ARBA" id="ARBA00022801"/>
    </source>
</evidence>
<dbReference type="EMBL" id="JBEPAZ010000116">
    <property type="protein sequence ID" value="MER6434450.1"/>
    <property type="molecule type" value="Genomic_DNA"/>
</dbReference>
<keyword evidence="2" id="KW-0843">Virulence</keyword>